<dbReference type="STRING" id="619805.SAMN05660477_00400"/>
<gene>
    <name evidence="2" type="ORF">SAMN05660477_00400</name>
</gene>
<feature type="signal peptide" evidence="1">
    <location>
        <begin position="1"/>
        <end position="16"/>
    </location>
</feature>
<evidence type="ECO:0000256" key="1">
    <source>
        <dbReference type="SAM" id="SignalP"/>
    </source>
</evidence>
<dbReference type="EMBL" id="FUYZ01000001">
    <property type="protein sequence ID" value="SKB63567.1"/>
    <property type="molecule type" value="Genomic_DNA"/>
</dbReference>
<dbReference type="RefSeq" id="WP_079665688.1">
    <property type="nucleotide sequence ID" value="NZ_FUYZ01000001.1"/>
</dbReference>
<organism evidence="2 3">
    <name type="scientific">Soonwooa buanensis</name>
    <dbReference type="NCBI Taxonomy" id="619805"/>
    <lineage>
        <taxon>Bacteria</taxon>
        <taxon>Pseudomonadati</taxon>
        <taxon>Bacteroidota</taxon>
        <taxon>Flavobacteriia</taxon>
        <taxon>Flavobacteriales</taxon>
        <taxon>Weeksellaceae</taxon>
        <taxon>Chryseobacterium group</taxon>
        <taxon>Soonwooa</taxon>
    </lineage>
</organism>
<name>A0A1T5CW20_9FLAO</name>
<protein>
    <submittedName>
        <fullName evidence="2">Uncharacterized protein</fullName>
    </submittedName>
</protein>
<keyword evidence="1" id="KW-0732">Signal</keyword>
<proteinExistence type="predicted"/>
<reference evidence="2 3" key="1">
    <citation type="submission" date="2017-02" db="EMBL/GenBank/DDBJ databases">
        <authorList>
            <person name="Peterson S.W."/>
        </authorList>
    </citation>
    <scope>NUCLEOTIDE SEQUENCE [LARGE SCALE GENOMIC DNA]</scope>
    <source>
        <strain evidence="2 3">DSM 22323</strain>
    </source>
</reference>
<sequence>MKKILFFLLISNFAFAQLSQDSIQNMAKSYFETKFVQETFKDPYSYELKKIWSEPITRNSDLINKITQLEVILNSPAFSKKEKKQFGETLVKRREELSKLSSKESEIIVAYSVYFDTYGANSLGNKVLGKYTMTVDSNGSILGKIVKLN</sequence>
<accession>A0A1T5CW20</accession>
<evidence type="ECO:0000313" key="2">
    <source>
        <dbReference type="EMBL" id="SKB63567.1"/>
    </source>
</evidence>
<keyword evidence="3" id="KW-1185">Reference proteome</keyword>
<feature type="chain" id="PRO_5012097632" evidence="1">
    <location>
        <begin position="17"/>
        <end position="149"/>
    </location>
</feature>
<dbReference type="Proteomes" id="UP000191112">
    <property type="component" value="Unassembled WGS sequence"/>
</dbReference>
<dbReference type="AlphaFoldDB" id="A0A1T5CW20"/>
<evidence type="ECO:0000313" key="3">
    <source>
        <dbReference type="Proteomes" id="UP000191112"/>
    </source>
</evidence>